<proteinExistence type="predicted"/>
<gene>
    <name evidence="2" type="ORF">J2S43_000142</name>
</gene>
<organism evidence="2 3">
    <name type="scientific">Catenuloplanes nepalensis</name>
    <dbReference type="NCBI Taxonomy" id="587533"/>
    <lineage>
        <taxon>Bacteria</taxon>
        <taxon>Bacillati</taxon>
        <taxon>Actinomycetota</taxon>
        <taxon>Actinomycetes</taxon>
        <taxon>Micromonosporales</taxon>
        <taxon>Micromonosporaceae</taxon>
        <taxon>Catenuloplanes</taxon>
    </lineage>
</organism>
<dbReference type="RefSeq" id="WP_306826503.1">
    <property type="nucleotide sequence ID" value="NZ_JAUSRA010000001.1"/>
</dbReference>
<protein>
    <submittedName>
        <fullName evidence="2">Uncharacterized protein</fullName>
    </submittedName>
</protein>
<dbReference type="EMBL" id="JAUSRA010000001">
    <property type="protein sequence ID" value="MDP9791630.1"/>
    <property type="molecule type" value="Genomic_DNA"/>
</dbReference>
<evidence type="ECO:0000313" key="3">
    <source>
        <dbReference type="Proteomes" id="UP001240984"/>
    </source>
</evidence>
<evidence type="ECO:0000313" key="2">
    <source>
        <dbReference type="EMBL" id="MDP9791630.1"/>
    </source>
</evidence>
<comment type="caution">
    <text evidence="2">The sequence shown here is derived from an EMBL/GenBank/DDBJ whole genome shotgun (WGS) entry which is preliminary data.</text>
</comment>
<reference evidence="2 3" key="1">
    <citation type="submission" date="2023-07" db="EMBL/GenBank/DDBJ databases">
        <title>Sequencing the genomes of 1000 actinobacteria strains.</title>
        <authorList>
            <person name="Klenk H.-P."/>
        </authorList>
    </citation>
    <scope>NUCLEOTIDE SEQUENCE [LARGE SCALE GENOMIC DNA]</scope>
    <source>
        <strain evidence="2 3">DSM 44710</strain>
    </source>
</reference>
<feature type="compositionally biased region" description="Basic and acidic residues" evidence="1">
    <location>
        <begin position="317"/>
        <end position="326"/>
    </location>
</feature>
<accession>A0ABT9MJN3</accession>
<dbReference type="Proteomes" id="UP001240984">
    <property type="component" value="Unassembled WGS sequence"/>
</dbReference>
<keyword evidence="3" id="KW-1185">Reference proteome</keyword>
<evidence type="ECO:0000256" key="1">
    <source>
        <dbReference type="SAM" id="MobiDB-lite"/>
    </source>
</evidence>
<name>A0ABT9MJN3_9ACTN</name>
<sequence length="332" mass="35014">MTDNPLVAAPKSVWDDSQKFAGAGLLDSGYGAWTDLYENRDFSAMSVGVNGISVGLDVLSIALNPLGELVKAGVGWVMEHVAFIREPLELLTGDHRAIQAVSDTWGNISERLLQTADRYEAAMAGIGTWTGEAAQGYRGAAAEYINGLRALAGHTGNTSQGVMLAGIVVATERAIIFDMIASFISRVIAQALIAAASSVVTVGGSVAAFLTSVSVDAALLTARMAKRLSEMLTVIKRFVARFDQLGAAGRKVADALAGKSQSMHNWADKLERANVRTRRDLIYPGGDALKYTRYVDRATSGPAGTVADSRPLFTGKEAAKATKDGTAEDDDG</sequence>
<feature type="region of interest" description="Disordered" evidence="1">
    <location>
        <begin position="300"/>
        <end position="332"/>
    </location>
</feature>